<keyword evidence="3" id="KW-1185">Reference proteome</keyword>
<reference evidence="2 3" key="1">
    <citation type="submission" date="2019-06" db="EMBL/GenBank/DDBJ databases">
        <title>Sequencing the genomes of 1000 actinobacteria strains.</title>
        <authorList>
            <person name="Klenk H.-P."/>
        </authorList>
    </citation>
    <scope>NUCLEOTIDE SEQUENCE [LARGE SCALE GENOMIC DNA]</scope>
    <source>
        <strain evidence="2 3">DSM 45679</strain>
    </source>
</reference>
<dbReference type="SUPFAM" id="SSF50475">
    <property type="entry name" value="FMN-binding split barrel"/>
    <property type="match status" value="1"/>
</dbReference>
<name>A0A542DIX8_AMYCI</name>
<dbReference type="RefSeq" id="WP_211358027.1">
    <property type="nucleotide sequence ID" value="NZ_VFML01000001.1"/>
</dbReference>
<evidence type="ECO:0000313" key="3">
    <source>
        <dbReference type="Proteomes" id="UP000320876"/>
    </source>
</evidence>
<evidence type="ECO:0000313" key="2">
    <source>
        <dbReference type="EMBL" id="TQJ03052.1"/>
    </source>
</evidence>
<accession>A0A542DIX8</accession>
<dbReference type="Pfam" id="PF01243">
    <property type="entry name" value="PNPOx_N"/>
    <property type="match status" value="1"/>
</dbReference>
<sequence>MSTDEFRTVAPAFTEMANRMIYCTMATVDRAGRPRSRMVHTMWEWEGTELTGWIGSMVTPLKRAHLASNPYVSCNYWDGAEVYDTCVAECHAELLLDEASKRECWERFRNTAEPLGYDPGAIGIPEWTEQGPASPAWGAIRLKPWFLRVFPGEFAKSGGQVGRILSWREPGGRTAR</sequence>
<proteinExistence type="predicted"/>
<organism evidence="2 3">
    <name type="scientific">Amycolatopsis cihanbeyliensis</name>
    <dbReference type="NCBI Taxonomy" id="1128664"/>
    <lineage>
        <taxon>Bacteria</taxon>
        <taxon>Bacillati</taxon>
        <taxon>Actinomycetota</taxon>
        <taxon>Actinomycetes</taxon>
        <taxon>Pseudonocardiales</taxon>
        <taxon>Pseudonocardiaceae</taxon>
        <taxon>Amycolatopsis</taxon>
    </lineage>
</organism>
<dbReference type="Proteomes" id="UP000320876">
    <property type="component" value="Unassembled WGS sequence"/>
</dbReference>
<feature type="domain" description="Pyridoxamine 5'-phosphate oxidase N-terminal" evidence="1">
    <location>
        <begin position="15"/>
        <end position="112"/>
    </location>
</feature>
<dbReference type="AlphaFoldDB" id="A0A542DIX8"/>
<evidence type="ECO:0000259" key="1">
    <source>
        <dbReference type="Pfam" id="PF01243"/>
    </source>
</evidence>
<dbReference type="InterPro" id="IPR011576">
    <property type="entry name" value="Pyridox_Oxase_N"/>
</dbReference>
<protein>
    <submittedName>
        <fullName evidence="2">General stress protein 26</fullName>
    </submittedName>
</protein>
<gene>
    <name evidence="2" type="ORF">FB471_2802</name>
</gene>
<dbReference type="Gene3D" id="2.30.110.10">
    <property type="entry name" value="Electron Transport, Fmn-binding Protein, Chain A"/>
    <property type="match status" value="1"/>
</dbReference>
<dbReference type="InterPro" id="IPR012349">
    <property type="entry name" value="Split_barrel_FMN-bd"/>
</dbReference>
<dbReference type="EMBL" id="VFML01000001">
    <property type="protein sequence ID" value="TQJ03052.1"/>
    <property type="molecule type" value="Genomic_DNA"/>
</dbReference>
<comment type="caution">
    <text evidence="2">The sequence shown here is derived from an EMBL/GenBank/DDBJ whole genome shotgun (WGS) entry which is preliminary data.</text>
</comment>